<dbReference type="SUPFAM" id="SSF49464">
    <property type="entry name" value="Carboxypeptidase regulatory domain-like"/>
    <property type="match status" value="3"/>
</dbReference>
<dbReference type="SUPFAM" id="SSF52743">
    <property type="entry name" value="Subtilisin-like"/>
    <property type="match status" value="1"/>
</dbReference>
<dbReference type="Gene3D" id="2.60.40.1120">
    <property type="entry name" value="Carboxypeptidase-like, regulatory domain"/>
    <property type="match status" value="4"/>
</dbReference>
<dbReference type="Gene3D" id="2.120.10.80">
    <property type="entry name" value="Kelch-type beta propeller"/>
    <property type="match status" value="2"/>
</dbReference>
<dbReference type="SMART" id="SM00612">
    <property type="entry name" value="Kelch"/>
    <property type="match status" value="5"/>
</dbReference>
<keyword evidence="4" id="KW-1185">Reference proteome</keyword>
<protein>
    <recommendedName>
        <fullName evidence="2">Peptidase S53 domain-containing protein</fullName>
    </recommendedName>
</protein>
<dbReference type="Pfam" id="PF13620">
    <property type="entry name" value="CarboxypepD_reg"/>
    <property type="match status" value="2"/>
</dbReference>
<dbReference type="SUPFAM" id="SSF117281">
    <property type="entry name" value="Kelch motif"/>
    <property type="match status" value="1"/>
</dbReference>
<evidence type="ECO:0000259" key="2">
    <source>
        <dbReference type="PROSITE" id="PS51695"/>
    </source>
</evidence>
<accession>A0ABP6SPJ0</accession>
<evidence type="ECO:0000256" key="1">
    <source>
        <dbReference type="SAM" id="MobiDB-lite"/>
    </source>
</evidence>
<dbReference type="EMBL" id="BAAAYL010000004">
    <property type="protein sequence ID" value="GAA3381336.1"/>
    <property type="molecule type" value="Genomic_DNA"/>
</dbReference>
<dbReference type="PROSITE" id="PS51695">
    <property type="entry name" value="SEDOLISIN"/>
    <property type="match status" value="1"/>
</dbReference>
<sequence>MSHPPSARPFRRRSRPVALATTVGRVCTLIVALAVAALTLIAVPAATSAASPSTENPVPTTKAADATSPGQHPTNQVCATPSKAGEMSCLAMVRTDIVAAKGLQADAAPAGFGPVDLQSAYNLPSGGSTETVAIVDAFDNPNVEADLAVYRQQYGLPPCTTANGCFKKIDQRGGTNYPPPDSGWAAEIALDVDMVSATCPTCKILLVEADDSNIENLGAAVNQAVAQGAKYVSNSYGGREGSDQTQADDAYFNHPGVAITVSTGDYGYGVSYPSSSPHVTAVGGTSLVKNASTTRGWTEAAWRGAGSGCSEYGPKPSFQKDTGCARRAVADVSAVADPNTGVAVYHGGWQVFGGTSASAPIIASAYALAGTPATGSAPNSYPYAQPSALNDVTSGINGTCTVAYLCKAGPGYDGPTGLGTPNGLAAFRSGPQGTVTGTVTDGTAPLAAVKVTVGDVTAMTDGQGHFTLTVPPGTYDVSASKFGYAGKTVPGVAIADGKTVTEDFALTAKPHVNVTGTVHDGSGQGWPLYATVQVKDEPTTVAYTDPKTGKYTLSLPAGNTYTLQVDPLYPGYQQDSQDVQVGSADVAHDVNASVDPMTCSAAGYGFHYAGPTESFNGGTTPSGWTVDDKVGNGQTWVFNDPGRRGNRTGGSGGFAIVDSSNYGHGNTQDTSLISPVMDFSQRTHPSLIFRTDYDGFAFGQTGDVDFSVDGGQTWTNAWHHTKDDARGPRTEVVDLSQAAGKANVQVRFHLTAKWGWWWQVDDVFLGDRTCDPADGGLVVGQVTDKNTGAGLNGAVVTSADKPAEKTTSVATPNDPKLGDGFYWMFSSLTGEHTFSATVGNSYVSQDITVDVAPHRATDGTFALPAPRIAVSPAKLGKTVAWKGQGSSTLTLKNTGTAPVTAKIDELPGVHQPAAQPAAAQQGAPLQEVKGNYSPLRLRPGKTTQTAVKPLATPYEAPWTTVADYPVPIMDNGVATINGKVYSVAGTDGKHILNKAYVYDPDAQGWNALPNLSVAREAPQAAAYGGKLYVFGGWGANSNPVAKTEIYDPLTGAWSTGADNPKPHAGAAVTVLGGKIYIVGGCTSDACGTTDVQVYDPASNSWSSSKAYPESTSWLGCGAIANKLYCAGGLSGSTTTEHAYSYNPSSDSWTPIADLPIDLWGMGYSAAGGKLLVSGGATNGSRTLTNKGYTYDPGSNTWTALPNSNRTFYRGGSACGLYKIGGTTGSFVAFTTSELLPGFDQCADTTDVPWLSEDKTDVTLQPGESVDVAVSFDANLSEITQPGTFTAQLMISAKTPYGIAPVPVTFVVNPPKTWGKITGTVTGTDCTGTPTPLAGATVRITSKKTASYTLKTDKSGHYSLWLDVRSNPLTVTASKDGWASQTASAEIEPREATTADFSLKPDPTCT</sequence>
<dbReference type="Pfam" id="PF01344">
    <property type="entry name" value="Kelch_1"/>
    <property type="match status" value="1"/>
</dbReference>
<feature type="region of interest" description="Disordered" evidence="1">
    <location>
        <begin position="48"/>
        <end position="77"/>
    </location>
</feature>
<name>A0ABP6SPJ0_9ACTN</name>
<comment type="caution">
    <text evidence="3">The sequence shown here is derived from an EMBL/GenBank/DDBJ whole genome shotgun (WGS) entry which is preliminary data.</text>
</comment>
<dbReference type="PANTHER" id="PTHR46375">
    <property type="entry name" value="KELCH REPEAT AND BTB DOMAIN-CONTAINING PROTEIN 13-RELATED"/>
    <property type="match status" value="1"/>
</dbReference>
<dbReference type="PANTHER" id="PTHR46375:SF3">
    <property type="entry name" value="KELCH REPEAT AND BTB DOMAIN-CONTAINING PROTEIN 13"/>
    <property type="match status" value="1"/>
</dbReference>
<dbReference type="Pfam" id="PF24681">
    <property type="entry name" value="Kelch_KLHDC2_KLHL20_DRC7"/>
    <property type="match status" value="1"/>
</dbReference>
<dbReference type="InterPro" id="IPR052392">
    <property type="entry name" value="Kelch-BTB_domain-containing"/>
</dbReference>
<feature type="domain" description="Peptidase S53" evidence="2">
    <location>
        <begin position="111"/>
        <end position="433"/>
    </location>
</feature>
<proteinExistence type="predicted"/>
<dbReference type="InterPro" id="IPR015915">
    <property type="entry name" value="Kelch-typ_b-propeller"/>
</dbReference>
<feature type="compositionally biased region" description="Polar residues" evidence="1">
    <location>
        <begin position="68"/>
        <end position="77"/>
    </location>
</feature>
<dbReference type="NCBIfam" id="NF038128">
    <property type="entry name" value="choice_anch_J"/>
    <property type="match status" value="1"/>
</dbReference>
<dbReference type="InterPro" id="IPR006652">
    <property type="entry name" value="Kelch_1"/>
</dbReference>
<dbReference type="Gene3D" id="2.60.120.200">
    <property type="match status" value="1"/>
</dbReference>
<reference evidence="4" key="1">
    <citation type="journal article" date="2019" name="Int. J. Syst. Evol. Microbiol.">
        <title>The Global Catalogue of Microorganisms (GCM) 10K type strain sequencing project: providing services to taxonomists for standard genome sequencing and annotation.</title>
        <authorList>
            <consortium name="The Broad Institute Genomics Platform"/>
            <consortium name="The Broad Institute Genome Sequencing Center for Infectious Disease"/>
            <person name="Wu L."/>
            <person name="Ma J."/>
        </authorList>
    </citation>
    <scope>NUCLEOTIDE SEQUENCE [LARGE SCALE GENOMIC DNA]</scope>
    <source>
        <strain evidence="4">JCM 9651</strain>
    </source>
</reference>
<dbReference type="InterPro" id="IPR008969">
    <property type="entry name" value="CarboxyPept-like_regulatory"/>
</dbReference>
<evidence type="ECO:0000313" key="4">
    <source>
        <dbReference type="Proteomes" id="UP001499990"/>
    </source>
</evidence>
<evidence type="ECO:0000313" key="3">
    <source>
        <dbReference type="EMBL" id="GAA3381336.1"/>
    </source>
</evidence>
<gene>
    <name evidence="3" type="ORF">GCM10020367_72180</name>
</gene>
<dbReference type="InterPro" id="IPR030400">
    <property type="entry name" value="Sedolisin_dom"/>
</dbReference>
<organism evidence="3 4">
    <name type="scientific">Streptomyces sannanensis</name>
    <dbReference type="NCBI Taxonomy" id="285536"/>
    <lineage>
        <taxon>Bacteria</taxon>
        <taxon>Bacillati</taxon>
        <taxon>Actinomycetota</taxon>
        <taxon>Actinomycetes</taxon>
        <taxon>Kitasatosporales</taxon>
        <taxon>Streptomycetaceae</taxon>
        <taxon>Streptomyces</taxon>
    </lineage>
</organism>
<dbReference type="InterPro" id="IPR036852">
    <property type="entry name" value="Peptidase_S8/S53_dom_sf"/>
</dbReference>
<dbReference type="Gene3D" id="3.40.50.200">
    <property type="entry name" value="Peptidase S8/S53 domain"/>
    <property type="match status" value="1"/>
</dbReference>
<dbReference type="Proteomes" id="UP001499990">
    <property type="component" value="Unassembled WGS sequence"/>
</dbReference>
<feature type="region of interest" description="Disordered" evidence="1">
    <location>
        <begin position="1379"/>
        <end position="1405"/>
    </location>
</feature>
<dbReference type="CDD" id="cd04056">
    <property type="entry name" value="Peptidases_S53"/>
    <property type="match status" value="1"/>
</dbReference>